<sequence length="211" mass="23495">MARKELSAAALLLLGLLHEQPMHPYQVHQTLKQRGDDRLASITPGSVYHAMDRLAADGYVEVVGTDREGNRPQRTTYRLTDAGRDAFADRTALLLGHPRREHPCLPLALSQAHAIDRQSAVDALRARRAATADELASYTSRYDVVRHHGLPRRLLLDVEYDIHRIESELAWLDGLLADLDSGALDWDESVPQSFRDFAAARSHAAATDHVP</sequence>
<dbReference type="Gene3D" id="1.10.10.10">
    <property type="entry name" value="Winged helix-like DNA-binding domain superfamily/Winged helix DNA-binding domain"/>
    <property type="match status" value="1"/>
</dbReference>
<dbReference type="RefSeq" id="WP_068707485.1">
    <property type="nucleotide sequence ID" value="NZ_LRIE01000055.1"/>
</dbReference>
<dbReference type="OrthoDB" id="8443918at2"/>
<dbReference type="AlphaFoldDB" id="A0A163SE53"/>
<gene>
    <name evidence="2" type="ORF">OJAG_10260</name>
</gene>
<dbReference type="InterPro" id="IPR036388">
    <property type="entry name" value="WH-like_DNA-bd_sf"/>
</dbReference>
<dbReference type="SUPFAM" id="SSF46785">
    <property type="entry name" value="Winged helix' DNA-binding domain"/>
    <property type="match status" value="1"/>
</dbReference>
<dbReference type="Proteomes" id="UP000076447">
    <property type="component" value="Unassembled WGS sequence"/>
</dbReference>
<reference evidence="2 3" key="1">
    <citation type="submission" date="2016-01" db="EMBL/GenBank/DDBJ databases">
        <title>Genome sequence of Oerskovia enterophila VJag, an agar and cellulose degrading bacterium.</title>
        <authorList>
            <person name="Poehlein A."/>
            <person name="Jag V."/>
            <person name="Bengelsdorf F."/>
            <person name="Duerre P."/>
            <person name="Daniel R."/>
        </authorList>
    </citation>
    <scope>NUCLEOTIDE SEQUENCE [LARGE SCALE GENOMIC DNA]</scope>
    <source>
        <strain evidence="2 3">VJag</strain>
    </source>
</reference>
<evidence type="ECO:0000313" key="2">
    <source>
        <dbReference type="EMBL" id="KZM36313.1"/>
    </source>
</evidence>
<dbReference type="PANTHER" id="PTHR43252">
    <property type="entry name" value="TRANSCRIPTIONAL REGULATOR YQJI"/>
    <property type="match status" value="1"/>
</dbReference>
<dbReference type="STRING" id="43678.OJAG_10260"/>
<evidence type="ECO:0000313" key="3">
    <source>
        <dbReference type="Proteomes" id="UP000076447"/>
    </source>
</evidence>
<accession>A0A163SE53</accession>
<dbReference type="EMBL" id="LRIE01000055">
    <property type="protein sequence ID" value="KZM36313.1"/>
    <property type="molecule type" value="Genomic_DNA"/>
</dbReference>
<evidence type="ECO:0000259" key="1">
    <source>
        <dbReference type="Pfam" id="PF03551"/>
    </source>
</evidence>
<dbReference type="InterPro" id="IPR036390">
    <property type="entry name" value="WH_DNA-bd_sf"/>
</dbReference>
<dbReference type="InterPro" id="IPR005149">
    <property type="entry name" value="Tscrpt_reg_PadR_N"/>
</dbReference>
<dbReference type="Pfam" id="PF03551">
    <property type="entry name" value="PadR"/>
    <property type="match status" value="1"/>
</dbReference>
<comment type="caution">
    <text evidence="2">The sequence shown here is derived from an EMBL/GenBank/DDBJ whole genome shotgun (WGS) entry which is preliminary data.</text>
</comment>
<dbReference type="PATRIC" id="fig|43678.3.peg.1073"/>
<dbReference type="PANTHER" id="PTHR43252:SF2">
    <property type="entry name" value="TRANSCRIPTION REGULATOR, PADR-LIKE FAMILY"/>
    <property type="match status" value="1"/>
</dbReference>
<feature type="domain" description="Transcription regulator PadR N-terminal" evidence="1">
    <location>
        <begin position="13"/>
        <end position="88"/>
    </location>
</feature>
<name>A0A163SE53_9CELL</name>
<proteinExistence type="predicted"/>
<protein>
    <submittedName>
        <fullName evidence="2">Transcriptional regulator PadR-like family protein</fullName>
    </submittedName>
</protein>
<organism evidence="2 3">
    <name type="scientific">Oerskovia enterophila</name>
    <dbReference type="NCBI Taxonomy" id="43678"/>
    <lineage>
        <taxon>Bacteria</taxon>
        <taxon>Bacillati</taxon>
        <taxon>Actinomycetota</taxon>
        <taxon>Actinomycetes</taxon>
        <taxon>Micrococcales</taxon>
        <taxon>Cellulomonadaceae</taxon>
        <taxon>Oerskovia</taxon>
    </lineage>
</organism>